<dbReference type="Proteomes" id="UP000290560">
    <property type="component" value="Unassembled WGS sequence"/>
</dbReference>
<dbReference type="EMBL" id="KV876486">
    <property type="protein sequence ID" value="RZR74992.1"/>
    <property type="molecule type" value="Genomic_DNA"/>
</dbReference>
<organism evidence="1">
    <name type="scientific">Ensete ventricosum</name>
    <name type="common">Abyssinian banana</name>
    <name type="synonym">Musa ensete</name>
    <dbReference type="NCBI Taxonomy" id="4639"/>
    <lineage>
        <taxon>Eukaryota</taxon>
        <taxon>Viridiplantae</taxon>
        <taxon>Streptophyta</taxon>
        <taxon>Embryophyta</taxon>
        <taxon>Tracheophyta</taxon>
        <taxon>Spermatophyta</taxon>
        <taxon>Magnoliopsida</taxon>
        <taxon>Liliopsida</taxon>
        <taxon>Zingiberales</taxon>
        <taxon>Musaceae</taxon>
        <taxon>Ensete</taxon>
    </lineage>
</organism>
<name>A0A445ML42_ENSVE</name>
<proteinExistence type="predicted"/>
<evidence type="ECO:0000313" key="1">
    <source>
        <dbReference type="EMBL" id="RZR74992.1"/>
    </source>
</evidence>
<protein>
    <submittedName>
        <fullName evidence="1">Uncharacterized protein</fullName>
    </submittedName>
</protein>
<dbReference type="AlphaFoldDB" id="A0A445ML42"/>
<reference evidence="1" key="1">
    <citation type="journal article" date="2018" name="Data Brief">
        <title>Genome sequence data from 17 accessions of Ensete ventricosum, a staple food crop for millions in Ethiopia.</title>
        <authorList>
            <person name="Yemataw Z."/>
            <person name="Muzemil S."/>
            <person name="Ambachew D."/>
            <person name="Tripathi L."/>
            <person name="Tesfaye K."/>
            <person name="Chala A."/>
            <person name="Farbos A."/>
            <person name="O'Neill P."/>
            <person name="Moore K."/>
            <person name="Grant M."/>
            <person name="Studholme D.J."/>
        </authorList>
    </citation>
    <scope>NUCLEOTIDE SEQUENCE [LARGE SCALE GENOMIC DNA]</scope>
    <source>
        <tissue evidence="1">Leaf</tissue>
    </source>
</reference>
<gene>
    <name evidence="1" type="ORF">BHM03_00047199</name>
</gene>
<sequence>MFGNSLGVCRKLAKGIGSLPGFARDSDDRVGSCRKFARRFAEGIGKLAGNAKGDRQKEDQRTCRKIAGGRRSMRELGLN</sequence>
<accession>A0A445ML42</accession>